<keyword evidence="3" id="KW-1185">Reference proteome</keyword>
<organism evidence="2 3">
    <name type="scientific">Pleurodeles waltl</name>
    <name type="common">Iberian ribbed newt</name>
    <dbReference type="NCBI Taxonomy" id="8319"/>
    <lineage>
        <taxon>Eukaryota</taxon>
        <taxon>Metazoa</taxon>
        <taxon>Chordata</taxon>
        <taxon>Craniata</taxon>
        <taxon>Vertebrata</taxon>
        <taxon>Euteleostomi</taxon>
        <taxon>Amphibia</taxon>
        <taxon>Batrachia</taxon>
        <taxon>Caudata</taxon>
        <taxon>Salamandroidea</taxon>
        <taxon>Salamandridae</taxon>
        <taxon>Pleurodelinae</taxon>
        <taxon>Pleurodeles</taxon>
    </lineage>
</organism>
<name>A0AAV7SEM5_PLEWA</name>
<accession>A0AAV7SEM5</accession>
<feature type="region of interest" description="Disordered" evidence="1">
    <location>
        <begin position="59"/>
        <end position="89"/>
    </location>
</feature>
<proteinExistence type="predicted"/>
<gene>
    <name evidence="2" type="ORF">NDU88_003030</name>
</gene>
<sequence length="89" mass="9934">MSIDEPPIRDWGERVAATPDNVVGFWSAAKSTIFLRLLVLVSPPLVNSWFAECRPGRPLHGSASSSDQPFRDRKQSTLDLRSYVPVKPL</sequence>
<evidence type="ECO:0000313" key="3">
    <source>
        <dbReference type="Proteomes" id="UP001066276"/>
    </source>
</evidence>
<dbReference type="EMBL" id="JANPWB010000008">
    <property type="protein sequence ID" value="KAJ1162562.1"/>
    <property type="molecule type" value="Genomic_DNA"/>
</dbReference>
<evidence type="ECO:0000313" key="2">
    <source>
        <dbReference type="EMBL" id="KAJ1162562.1"/>
    </source>
</evidence>
<reference evidence="2" key="1">
    <citation type="journal article" date="2022" name="bioRxiv">
        <title>Sequencing and chromosome-scale assembly of the giantPleurodeles waltlgenome.</title>
        <authorList>
            <person name="Brown T."/>
            <person name="Elewa A."/>
            <person name="Iarovenko S."/>
            <person name="Subramanian E."/>
            <person name="Araus A.J."/>
            <person name="Petzold A."/>
            <person name="Susuki M."/>
            <person name="Suzuki K.-i.T."/>
            <person name="Hayashi T."/>
            <person name="Toyoda A."/>
            <person name="Oliveira C."/>
            <person name="Osipova E."/>
            <person name="Leigh N.D."/>
            <person name="Simon A."/>
            <person name="Yun M.H."/>
        </authorList>
    </citation>
    <scope>NUCLEOTIDE SEQUENCE</scope>
    <source>
        <strain evidence="2">20211129_DDA</strain>
        <tissue evidence="2">Liver</tissue>
    </source>
</reference>
<comment type="caution">
    <text evidence="2">The sequence shown here is derived from an EMBL/GenBank/DDBJ whole genome shotgun (WGS) entry which is preliminary data.</text>
</comment>
<evidence type="ECO:0000256" key="1">
    <source>
        <dbReference type="SAM" id="MobiDB-lite"/>
    </source>
</evidence>
<dbReference type="Proteomes" id="UP001066276">
    <property type="component" value="Chromosome 4_2"/>
</dbReference>
<protein>
    <submittedName>
        <fullName evidence="2">Uncharacterized protein</fullName>
    </submittedName>
</protein>
<dbReference type="AlphaFoldDB" id="A0AAV7SEM5"/>